<accession>A0A9P1H836</accession>
<dbReference type="PANTHER" id="PTHR38663">
    <property type="match status" value="1"/>
</dbReference>
<dbReference type="OrthoDB" id="76038at2759"/>
<evidence type="ECO:0000313" key="2">
    <source>
        <dbReference type="Proteomes" id="UP000838763"/>
    </source>
</evidence>
<dbReference type="SUPFAM" id="SSF51905">
    <property type="entry name" value="FAD/NAD(P)-binding domain"/>
    <property type="match status" value="1"/>
</dbReference>
<evidence type="ECO:0008006" key="3">
    <source>
        <dbReference type="Google" id="ProtNLM"/>
    </source>
</evidence>
<dbReference type="InterPro" id="IPR036188">
    <property type="entry name" value="FAD/NAD-bd_sf"/>
</dbReference>
<proteinExistence type="predicted"/>
<name>A0A9P1H836_9PEZI</name>
<dbReference type="Gene3D" id="3.50.50.60">
    <property type="entry name" value="FAD/NAD(P)-binding domain"/>
    <property type="match status" value="2"/>
</dbReference>
<comment type="caution">
    <text evidence="1">The sequence shown here is derived from an EMBL/GenBank/DDBJ whole genome shotgun (WGS) entry which is preliminary data.</text>
</comment>
<dbReference type="PANTHER" id="PTHR38663:SF1">
    <property type="entry name" value="L-ORNITHINE N(5)-MONOOXYGENASE"/>
    <property type="match status" value="1"/>
</dbReference>
<evidence type="ECO:0000313" key="1">
    <source>
        <dbReference type="EMBL" id="CAI4217787.1"/>
    </source>
</evidence>
<protein>
    <recommendedName>
        <fullName evidence="3">L-ornithine N(5)-monooxygenase</fullName>
    </recommendedName>
</protein>
<gene>
    <name evidence="1" type="ORF">PPNO1_LOCUS7389</name>
</gene>
<dbReference type="EMBL" id="CALLCH030000017">
    <property type="protein sequence ID" value="CAI4217787.1"/>
    <property type="molecule type" value="Genomic_DNA"/>
</dbReference>
<reference evidence="1" key="1">
    <citation type="submission" date="2022-11" db="EMBL/GenBank/DDBJ databases">
        <authorList>
            <person name="Scott C."/>
            <person name="Bruce N."/>
        </authorList>
    </citation>
    <scope>NUCLEOTIDE SEQUENCE</scope>
</reference>
<organism evidence="1 2">
    <name type="scientific">Parascedosporium putredinis</name>
    <dbReference type="NCBI Taxonomy" id="1442378"/>
    <lineage>
        <taxon>Eukaryota</taxon>
        <taxon>Fungi</taxon>
        <taxon>Dikarya</taxon>
        <taxon>Ascomycota</taxon>
        <taxon>Pezizomycotina</taxon>
        <taxon>Sordariomycetes</taxon>
        <taxon>Hypocreomycetidae</taxon>
        <taxon>Microascales</taxon>
        <taxon>Microascaceae</taxon>
        <taxon>Parascedosporium</taxon>
    </lineage>
</organism>
<dbReference type="AlphaFoldDB" id="A0A9P1H836"/>
<dbReference type="Proteomes" id="UP000838763">
    <property type="component" value="Unassembled WGS sequence"/>
</dbReference>
<sequence>MESTYSLSDSETTEDLTAFTADEVLDVIIIGAGPCGLAIAARLHEDTPAALFTDEEHRRYVWLRRHGANVSLKNAKTGKVSAAASSAQRSADRTYRAGSYERGSVAGAYGISHLRSPMQWHVDPADRDSLLAFAHGAQRQDELVEIKGCVGKEISKHKKKARMGVRPSFQDAQQNRDINERDRADYFTPSRELFREHCEDVCNRYRLDENLVHQETVLDITYGPVRGVSIDDEPLFTITTNQRTWRARTASCHSFHVDRVPDPVVRARIAAGARTNVLVVGGGLTAAQIADLAVRRGAAKVWLFMRGPCKVKAFDVDLSWMGKYRNAEHARFWTADSDAERYKLCRCARGR</sequence>
<keyword evidence="2" id="KW-1185">Reference proteome</keyword>